<comment type="caution">
    <text evidence="8">The sequence shown here is derived from an EMBL/GenBank/DDBJ whole genome shotgun (WGS) entry which is preliminary data.</text>
</comment>
<comment type="catalytic activity">
    <reaction evidence="4 5">
        <text>L-glutaminyl-[peptide chain release factor] + S-adenosyl-L-methionine = N(5)-methyl-L-glutaminyl-[peptide chain release factor] + S-adenosyl-L-homocysteine + H(+)</text>
        <dbReference type="Rhea" id="RHEA:42896"/>
        <dbReference type="Rhea" id="RHEA-COMP:10271"/>
        <dbReference type="Rhea" id="RHEA-COMP:10272"/>
        <dbReference type="ChEBI" id="CHEBI:15378"/>
        <dbReference type="ChEBI" id="CHEBI:30011"/>
        <dbReference type="ChEBI" id="CHEBI:57856"/>
        <dbReference type="ChEBI" id="CHEBI:59789"/>
        <dbReference type="ChEBI" id="CHEBI:61891"/>
        <dbReference type="EC" id="2.1.1.297"/>
    </reaction>
</comment>
<feature type="binding site" evidence="5">
    <location>
        <begin position="124"/>
        <end position="128"/>
    </location>
    <ligand>
        <name>S-adenosyl-L-methionine</name>
        <dbReference type="ChEBI" id="CHEBI:59789"/>
    </ligand>
</feature>
<keyword evidence="3 5" id="KW-0949">S-adenosyl-L-methionine</keyword>
<evidence type="ECO:0000259" key="6">
    <source>
        <dbReference type="Pfam" id="PF05175"/>
    </source>
</evidence>
<dbReference type="AlphaFoldDB" id="A0A2U3D9M3"/>
<evidence type="ECO:0000256" key="3">
    <source>
        <dbReference type="ARBA" id="ARBA00022691"/>
    </source>
</evidence>
<dbReference type="NCBIfam" id="TIGR00536">
    <property type="entry name" value="hemK_fam"/>
    <property type="match status" value="1"/>
</dbReference>
<dbReference type="PANTHER" id="PTHR18895:SF74">
    <property type="entry name" value="MTRF1L RELEASE FACTOR GLUTAMINE METHYLTRANSFERASE"/>
    <property type="match status" value="1"/>
</dbReference>
<organism evidence="8 9">
    <name type="scientific">Sulfoacidibacillus thermotolerans</name>
    <name type="common">Acidibacillus sulfuroxidans</name>
    <dbReference type="NCBI Taxonomy" id="1765684"/>
    <lineage>
        <taxon>Bacteria</taxon>
        <taxon>Bacillati</taxon>
        <taxon>Bacillota</taxon>
        <taxon>Bacilli</taxon>
        <taxon>Bacillales</taxon>
        <taxon>Alicyclobacillaceae</taxon>
        <taxon>Sulfoacidibacillus</taxon>
    </lineage>
</organism>
<evidence type="ECO:0000313" key="8">
    <source>
        <dbReference type="EMBL" id="PWI57963.1"/>
    </source>
</evidence>
<feature type="binding site" evidence="5">
    <location>
        <position position="151"/>
    </location>
    <ligand>
        <name>S-adenosyl-L-methionine</name>
        <dbReference type="ChEBI" id="CHEBI:59789"/>
    </ligand>
</feature>
<dbReference type="Gene3D" id="1.10.8.10">
    <property type="entry name" value="DNA helicase RuvA subunit, C-terminal domain"/>
    <property type="match status" value="1"/>
</dbReference>
<evidence type="ECO:0000256" key="2">
    <source>
        <dbReference type="ARBA" id="ARBA00022679"/>
    </source>
</evidence>
<dbReference type="CDD" id="cd02440">
    <property type="entry name" value="AdoMet_MTases"/>
    <property type="match status" value="1"/>
</dbReference>
<dbReference type="InterPro" id="IPR004556">
    <property type="entry name" value="HemK-like"/>
</dbReference>
<dbReference type="InterPro" id="IPR007848">
    <property type="entry name" value="Small_mtfrase_dom"/>
</dbReference>
<dbReference type="RefSeq" id="WP_109430268.1">
    <property type="nucleotide sequence ID" value="NZ_MPDK01000007.1"/>
</dbReference>
<evidence type="ECO:0000256" key="4">
    <source>
        <dbReference type="ARBA" id="ARBA00048391"/>
    </source>
</evidence>
<evidence type="ECO:0000259" key="7">
    <source>
        <dbReference type="Pfam" id="PF17827"/>
    </source>
</evidence>
<dbReference type="InterPro" id="IPR050320">
    <property type="entry name" value="N5-glutamine_MTase"/>
</dbReference>
<dbReference type="EC" id="2.1.1.297" evidence="5"/>
<feature type="binding site" evidence="5">
    <location>
        <position position="197"/>
    </location>
    <ligand>
        <name>S-adenosyl-L-methionine</name>
        <dbReference type="ChEBI" id="CHEBI:59789"/>
    </ligand>
</feature>
<comment type="caution">
    <text evidence="5">Lacks conserved residue(s) required for the propagation of feature annotation.</text>
</comment>
<comment type="similarity">
    <text evidence="5">Belongs to the protein N5-glutamine methyltransferase family. PrmC subfamily.</text>
</comment>
<dbReference type="SUPFAM" id="SSF53335">
    <property type="entry name" value="S-adenosyl-L-methionine-dependent methyltransferases"/>
    <property type="match status" value="1"/>
</dbReference>
<reference evidence="8 9" key="1">
    <citation type="submission" date="2016-11" db="EMBL/GenBank/DDBJ databases">
        <title>Comparative genomics of Acidibacillus ferroxidans species.</title>
        <authorList>
            <person name="Oliveira G."/>
            <person name="Nunes G."/>
            <person name="Oliveira R."/>
            <person name="Araujo F."/>
            <person name="Salim A."/>
            <person name="Scholte L."/>
            <person name="Morais D."/>
            <person name="Nancucheo I."/>
            <person name="Johnson D.B."/>
            <person name="Grail B."/>
            <person name="Bittencourt J."/>
            <person name="Valadares R."/>
        </authorList>
    </citation>
    <scope>NUCLEOTIDE SEQUENCE [LARGE SCALE GENOMIC DNA]</scope>
    <source>
        <strain evidence="8 9">Y002</strain>
    </source>
</reference>
<accession>A0A2U3D9M3</accession>
<dbReference type="PANTHER" id="PTHR18895">
    <property type="entry name" value="HEMK METHYLTRANSFERASE"/>
    <property type="match status" value="1"/>
</dbReference>
<sequence length="297" mass="32735">MTLQELLKNAEQTLRVAGVEVPERTARWLWQAVSGMGTAEQLVHAKDPVPAAIRETYWQWVQRRANREPLQYVLGETEFCGLPFFVDRRVLIPRPETEQLVDLAMQLITTRIAKKNEVTVVDVGTGSGAVIVALAKFLQGSAIPLRFLATDISQDALDVAIQNAKRHQVDSSIQFVKGEYLNGVMFAAHSIDVIVSNPPYIPVGTPLQPEVEEWEPHIALYAEQQGLACYRGLAQAAQQYVAEDGCLAVELGVGQADAVQQIFRAADPSFVLHVVSDFRGIDRFVIADRGSGLCEIS</sequence>
<dbReference type="OrthoDB" id="9800643at2"/>
<dbReference type="GO" id="GO:0032259">
    <property type="term" value="P:methylation"/>
    <property type="evidence" value="ECO:0007669"/>
    <property type="project" value="UniProtKB-KW"/>
</dbReference>
<evidence type="ECO:0000256" key="5">
    <source>
        <dbReference type="HAMAP-Rule" id="MF_02126"/>
    </source>
</evidence>
<dbReference type="InterPro" id="IPR029063">
    <property type="entry name" value="SAM-dependent_MTases_sf"/>
</dbReference>
<name>A0A2U3D9M3_SULT2</name>
<dbReference type="GO" id="GO:0102559">
    <property type="term" value="F:peptide chain release factor N(5)-glutamine methyltransferase activity"/>
    <property type="evidence" value="ECO:0007669"/>
    <property type="project" value="UniProtKB-EC"/>
</dbReference>
<dbReference type="Pfam" id="PF05175">
    <property type="entry name" value="MTS"/>
    <property type="match status" value="1"/>
</dbReference>
<evidence type="ECO:0000256" key="1">
    <source>
        <dbReference type="ARBA" id="ARBA00022603"/>
    </source>
</evidence>
<keyword evidence="1 5" id="KW-0489">Methyltransferase</keyword>
<dbReference type="InterPro" id="IPR019874">
    <property type="entry name" value="RF_methyltr_PrmC"/>
</dbReference>
<keyword evidence="9" id="KW-1185">Reference proteome</keyword>
<keyword evidence="2 5" id="KW-0808">Transferase</keyword>
<dbReference type="Proteomes" id="UP000245380">
    <property type="component" value="Unassembled WGS sequence"/>
</dbReference>
<feature type="domain" description="Methyltransferase small" evidence="6">
    <location>
        <begin position="100"/>
        <end position="200"/>
    </location>
</feature>
<dbReference type="EMBL" id="MPDK01000007">
    <property type="protein sequence ID" value="PWI57963.1"/>
    <property type="molecule type" value="Genomic_DNA"/>
</dbReference>
<feature type="binding site" evidence="5">
    <location>
        <begin position="197"/>
        <end position="200"/>
    </location>
    <ligand>
        <name>substrate</name>
    </ligand>
</feature>
<comment type="function">
    <text evidence="5">Methylates the class 1 translation termination release factors RF1/PrfA and RF2/PrfB on the glutamine residue of the universally conserved GGQ motif.</text>
</comment>
<dbReference type="HAMAP" id="MF_02126">
    <property type="entry name" value="RF_methyltr_PrmC"/>
    <property type="match status" value="1"/>
</dbReference>
<dbReference type="Gene3D" id="3.40.50.150">
    <property type="entry name" value="Vaccinia Virus protein VP39"/>
    <property type="match status" value="1"/>
</dbReference>
<dbReference type="PROSITE" id="PS00092">
    <property type="entry name" value="N6_MTASE"/>
    <property type="match status" value="1"/>
</dbReference>
<gene>
    <name evidence="5" type="primary">prmC</name>
    <name evidence="8" type="ORF">BM613_06035</name>
</gene>
<dbReference type="GO" id="GO:0003676">
    <property type="term" value="F:nucleic acid binding"/>
    <property type="evidence" value="ECO:0007669"/>
    <property type="project" value="InterPro"/>
</dbReference>
<dbReference type="Pfam" id="PF17827">
    <property type="entry name" value="PrmC_N"/>
    <property type="match status" value="1"/>
</dbReference>
<feature type="domain" description="Release factor glutamine methyltransferase N-terminal" evidence="7">
    <location>
        <begin position="5"/>
        <end position="75"/>
    </location>
</feature>
<evidence type="ECO:0000313" key="9">
    <source>
        <dbReference type="Proteomes" id="UP000245380"/>
    </source>
</evidence>
<dbReference type="InterPro" id="IPR002052">
    <property type="entry name" value="DNA_methylase_N6_adenine_CS"/>
</dbReference>
<dbReference type="NCBIfam" id="TIGR03534">
    <property type="entry name" value="RF_mod_PrmC"/>
    <property type="match status" value="1"/>
</dbReference>
<proteinExistence type="inferred from homology"/>
<protein>
    <recommendedName>
        <fullName evidence="5">Release factor glutamine methyltransferase</fullName>
        <shortName evidence="5">RF MTase</shortName>
        <ecNumber evidence="5">2.1.1.297</ecNumber>
    </recommendedName>
    <alternativeName>
        <fullName evidence="5">N5-glutamine methyltransferase PrmC</fullName>
    </alternativeName>
    <alternativeName>
        <fullName evidence="5">Protein-(glutamine-N5) MTase PrmC</fullName>
    </alternativeName>
    <alternativeName>
        <fullName evidence="5">Protein-glutamine N-methyltransferase PrmC</fullName>
    </alternativeName>
</protein>
<dbReference type="InterPro" id="IPR040758">
    <property type="entry name" value="PrmC_N"/>
</dbReference>